<evidence type="ECO:0000256" key="1">
    <source>
        <dbReference type="SAM" id="MobiDB-lite"/>
    </source>
</evidence>
<dbReference type="Gene3D" id="3.40.50.300">
    <property type="entry name" value="P-loop containing nucleotide triphosphate hydrolases"/>
    <property type="match status" value="1"/>
</dbReference>
<dbReference type="PANTHER" id="PTHR40072:SF1">
    <property type="entry name" value="MOLYBDOPTERIN-GUANINE DINUCLEOTIDE BIOSYNTHESIS ADAPTER PROTEIN"/>
    <property type="match status" value="1"/>
</dbReference>
<dbReference type="AlphaFoldDB" id="A0A1B7KPG5"/>
<reference evidence="4" key="1">
    <citation type="submission" date="2016-05" db="EMBL/GenBank/DDBJ databases">
        <authorList>
            <person name="Wang W."/>
            <person name="Zhu L."/>
        </authorList>
    </citation>
    <scope>NUCLEOTIDE SEQUENCE [LARGE SCALE GENOMIC DNA]</scope>
    <source>
        <strain evidence="4">W-2</strain>
    </source>
</reference>
<accession>A0A1B7KPG5</accession>
<dbReference type="RefSeq" id="WP_064552486.1">
    <property type="nucleotide sequence ID" value="NZ_LXMA01000038.1"/>
</dbReference>
<feature type="domain" description="Molybdopterin-guanine dinucleotide biosynthesis protein B (MobB)" evidence="2">
    <location>
        <begin position="4"/>
        <end position="134"/>
    </location>
</feature>
<comment type="caution">
    <text evidence="3">The sequence shown here is derived from an EMBL/GenBank/DDBJ whole genome shotgun (WGS) entry which is preliminary data.</text>
</comment>
<evidence type="ECO:0000259" key="2">
    <source>
        <dbReference type="Pfam" id="PF03205"/>
    </source>
</evidence>
<organism evidence="3 4">
    <name type="scientific">Parageobacillus thermoglucosidasius</name>
    <name type="common">Geobacillus thermoglucosidasius</name>
    <dbReference type="NCBI Taxonomy" id="1426"/>
    <lineage>
        <taxon>Bacteria</taxon>
        <taxon>Bacillati</taxon>
        <taxon>Bacillota</taxon>
        <taxon>Bacilli</taxon>
        <taxon>Bacillales</taxon>
        <taxon>Anoxybacillaceae</taxon>
        <taxon>Parageobacillus</taxon>
    </lineage>
</organism>
<evidence type="ECO:0000313" key="3">
    <source>
        <dbReference type="EMBL" id="OAT71984.1"/>
    </source>
</evidence>
<feature type="compositionally biased region" description="Basic and acidic residues" evidence="1">
    <location>
        <begin position="42"/>
        <end position="54"/>
    </location>
</feature>
<dbReference type="OrthoDB" id="9786803at2"/>
<protein>
    <submittedName>
        <fullName evidence="3">Molybdopterin-guanine dinucleotide biosynthesis protein B</fullName>
    </submittedName>
</protein>
<name>A0A1B7KPG5_PARTM</name>
<proteinExistence type="predicted"/>
<dbReference type="InterPro" id="IPR052539">
    <property type="entry name" value="MGD_biosynthesis_adapter"/>
</dbReference>
<dbReference type="GO" id="GO:0006777">
    <property type="term" value="P:Mo-molybdopterin cofactor biosynthetic process"/>
    <property type="evidence" value="ECO:0007669"/>
    <property type="project" value="InterPro"/>
</dbReference>
<dbReference type="GO" id="GO:0005525">
    <property type="term" value="F:GTP binding"/>
    <property type="evidence" value="ECO:0007669"/>
    <property type="project" value="InterPro"/>
</dbReference>
<dbReference type="NCBIfam" id="TIGR00176">
    <property type="entry name" value="mobB"/>
    <property type="match status" value="1"/>
</dbReference>
<gene>
    <name evidence="3" type="ORF">A7K69_11295</name>
</gene>
<dbReference type="CDD" id="cd03116">
    <property type="entry name" value="MobB"/>
    <property type="match status" value="1"/>
</dbReference>
<dbReference type="PANTHER" id="PTHR40072">
    <property type="entry name" value="MOLYBDOPTERIN-GUANINE DINUCLEOTIDE BIOSYNTHESIS ADAPTER PROTEIN-RELATED"/>
    <property type="match status" value="1"/>
</dbReference>
<dbReference type="Proteomes" id="UP000078290">
    <property type="component" value="Unassembled WGS sequence"/>
</dbReference>
<dbReference type="Pfam" id="PF03205">
    <property type="entry name" value="MobB"/>
    <property type="match status" value="1"/>
</dbReference>
<sequence>MNVWQVVGYKNSGKTTLIEKWVQAASEEGYRVGTVKHHGHGGHPERNDSYTDSRRHEQAGAVAVSVEGGGLLELHAWQPTWSLAQILSLYQLLPLDFVLVEGYKKEKYKKVVMLRSKDDWDSLSQLSNIIAVIAWESLSQLSFIPYPLFSIDDEESYLHWLMNEVRKANE</sequence>
<dbReference type="InterPro" id="IPR004435">
    <property type="entry name" value="MobB_dom"/>
</dbReference>
<dbReference type="SUPFAM" id="SSF52540">
    <property type="entry name" value="P-loop containing nucleoside triphosphate hydrolases"/>
    <property type="match status" value="1"/>
</dbReference>
<dbReference type="InterPro" id="IPR027417">
    <property type="entry name" value="P-loop_NTPase"/>
</dbReference>
<feature type="region of interest" description="Disordered" evidence="1">
    <location>
        <begin position="34"/>
        <end position="54"/>
    </location>
</feature>
<evidence type="ECO:0000313" key="4">
    <source>
        <dbReference type="Proteomes" id="UP000078290"/>
    </source>
</evidence>
<dbReference type="EMBL" id="LXMA01000038">
    <property type="protein sequence ID" value="OAT71984.1"/>
    <property type="molecule type" value="Genomic_DNA"/>
</dbReference>